<proteinExistence type="predicted"/>
<organism evidence="3 4">
    <name type="scientific">Marinobacter salexigens</name>
    <dbReference type="NCBI Taxonomy" id="1925763"/>
    <lineage>
        <taxon>Bacteria</taxon>
        <taxon>Pseudomonadati</taxon>
        <taxon>Pseudomonadota</taxon>
        <taxon>Gammaproteobacteria</taxon>
        <taxon>Pseudomonadales</taxon>
        <taxon>Marinobacteraceae</taxon>
        <taxon>Marinobacter</taxon>
    </lineage>
</organism>
<keyword evidence="1" id="KW-0175">Coiled coil</keyword>
<keyword evidence="4" id="KW-1185">Reference proteome</keyword>
<accession>A0ABS6A4E6</accession>
<comment type="caution">
    <text evidence="3">The sequence shown here is derived from an EMBL/GenBank/DDBJ whole genome shotgun (WGS) entry which is preliminary data.</text>
</comment>
<dbReference type="Proteomes" id="UP000753376">
    <property type="component" value="Unassembled WGS sequence"/>
</dbReference>
<dbReference type="SMART" id="SM01012">
    <property type="entry name" value="ANTAR"/>
    <property type="match status" value="1"/>
</dbReference>
<name>A0ABS6A4E6_9GAMM</name>
<evidence type="ECO:0000259" key="2">
    <source>
        <dbReference type="PROSITE" id="PS50921"/>
    </source>
</evidence>
<protein>
    <submittedName>
        <fullName evidence="3">Nitrate- and nitrite sensing domain-containing protein</fullName>
    </submittedName>
</protein>
<reference evidence="3 4" key="1">
    <citation type="submission" date="2021-05" db="EMBL/GenBank/DDBJ databases">
        <title>Draft genomes of bacteria isolated from model marine particles.</title>
        <authorList>
            <person name="Datta M.S."/>
            <person name="Schwartzman J.A."/>
            <person name="Enke T.N."/>
            <person name="Saavedra J."/>
            <person name="Cermak N."/>
            <person name="Cordero O.X."/>
        </authorList>
    </citation>
    <scope>NUCLEOTIDE SEQUENCE [LARGE SCALE GENOMIC DNA]</scope>
    <source>
        <strain evidence="3 4">D2M19</strain>
    </source>
</reference>
<dbReference type="Pfam" id="PF08376">
    <property type="entry name" value="NIT"/>
    <property type="match status" value="1"/>
</dbReference>
<feature type="domain" description="ANTAR" evidence="2">
    <location>
        <begin position="366"/>
        <end position="427"/>
    </location>
</feature>
<sequence length="434" mass="48455">MDHSEHQGNSAHPSAEEYLIASRRCELRNLQYFLQMGKLVQSIGNLVHGLQRERGASNVFLGSEGEKFGSERRLTVAESTRLYLVFEQALAEIHEELTTHLVSSHLLAHIASALHGLDGLTALRARVKAQSLPVSEATESYSALIQSLIVVVLGAADTAVDPSLVRLLVAMVHLMNGKELCGQERAVGSAGFSKGRFDHALTQRMTHLIETQEQCFEVFLSFADEQSCQLLLNLRSHGREHEIKRLRQLGCSVGRYKSMGPDVADDWFALMSERMDELKEVEESVESSFHGRCVERFAEARRALAHRETLMASLGQLEFPAQPLLVLCESDDSGEVQAGDVWSSEGIGQHSGRSIFDLVQEQSRRLQQMSEDLRSAKDALEDRRTQEKAVLLLMRHRKIDNDEAHRVLRKLAMDQGKKLPEVARALVSMADILA</sequence>
<dbReference type="RefSeq" id="WP_216006645.1">
    <property type="nucleotide sequence ID" value="NZ_JAHKPV010000001.1"/>
</dbReference>
<gene>
    <name evidence="3" type="ORF">KO508_01900</name>
</gene>
<feature type="coiled-coil region" evidence="1">
    <location>
        <begin position="359"/>
        <end position="386"/>
    </location>
</feature>
<evidence type="ECO:0000256" key="1">
    <source>
        <dbReference type="SAM" id="Coils"/>
    </source>
</evidence>
<dbReference type="InterPro" id="IPR005561">
    <property type="entry name" value="ANTAR"/>
</dbReference>
<dbReference type="PROSITE" id="PS50921">
    <property type="entry name" value="ANTAR"/>
    <property type="match status" value="1"/>
</dbReference>
<dbReference type="EMBL" id="JAHKPV010000001">
    <property type="protein sequence ID" value="MBU2872747.1"/>
    <property type="molecule type" value="Genomic_DNA"/>
</dbReference>
<dbReference type="Pfam" id="PF03861">
    <property type="entry name" value="ANTAR"/>
    <property type="match status" value="1"/>
</dbReference>
<evidence type="ECO:0000313" key="3">
    <source>
        <dbReference type="EMBL" id="MBU2872747.1"/>
    </source>
</evidence>
<evidence type="ECO:0000313" key="4">
    <source>
        <dbReference type="Proteomes" id="UP000753376"/>
    </source>
</evidence>
<dbReference type="InterPro" id="IPR013587">
    <property type="entry name" value="Nitrate/nitrite_sensing"/>
</dbReference>